<reference evidence="3 4" key="1">
    <citation type="journal article" date="2018" name="Evol. Lett.">
        <title>Horizontal gene cluster transfer increased hallucinogenic mushroom diversity.</title>
        <authorList>
            <person name="Reynolds H.T."/>
            <person name="Vijayakumar V."/>
            <person name="Gluck-Thaler E."/>
            <person name="Korotkin H.B."/>
            <person name="Matheny P.B."/>
            <person name="Slot J.C."/>
        </authorList>
    </citation>
    <scope>NUCLEOTIDE SEQUENCE [LARGE SCALE GENOMIC DNA]</scope>
    <source>
        <strain evidence="3 4">2631</strain>
    </source>
</reference>
<dbReference type="AlphaFoldDB" id="A0A409XRC8"/>
<organism evidence="3 4">
    <name type="scientific">Psilocybe cyanescens</name>
    <dbReference type="NCBI Taxonomy" id="93625"/>
    <lineage>
        <taxon>Eukaryota</taxon>
        <taxon>Fungi</taxon>
        <taxon>Dikarya</taxon>
        <taxon>Basidiomycota</taxon>
        <taxon>Agaricomycotina</taxon>
        <taxon>Agaricomycetes</taxon>
        <taxon>Agaricomycetidae</taxon>
        <taxon>Agaricales</taxon>
        <taxon>Agaricineae</taxon>
        <taxon>Strophariaceae</taxon>
        <taxon>Psilocybe</taxon>
    </lineage>
</organism>
<gene>
    <name evidence="3" type="ORF">CVT25_015278</name>
</gene>
<dbReference type="PANTHER" id="PTHR34883">
    <property type="entry name" value="SERINE-RICH PROTEIN, PUTATIVE-RELATED-RELATED"/>
    <property type="match status" value="1"/>
</dbReference>
<dbReference type="PANTHER" id="PTHR34883:SF15">
    <property type="entry name" value="EXTRACELLULAR SERINE-RICH PROTEIN"/>
    <property type="match status" value="1"/>
</dbReference>
<dbReference type="SUPFAM" id="SSF49503">
    <property type="entry name" value="Cupredoxins"/>
    <property type="match status" value="1"/>
</dbReference>
<dbReference type="STRING" id="93625.A0A409XRC8"/>
<dbReference type="InterPro" id="IPR052953">
    <property type="entry name" value="Ser-rich/MCO-related"/>
</dbReference>
<dbReference type="EMBL" id="NHYD01000797">
    <property type="protein sequence ID" value="PPQ93280.1"/>
    <property type="molecule type" value="Genomic_DNA"/>
</dbReference>
<protein>
    <recommendedName>
        <fullName evidence="5">Phytocyanin domain-containing protein</fullName>
    </recommendedName>
</protein>
<comment type="caution">
    <text evidence="3">The sequence shown here is derived from an EMBL/GenBank/DDBJ whole genome shotgun (WGS) entry which is preliminary data.</text>
</comment>
<dbReference type="Gene3D" id="2.60.40.420">
    <property type="entry name" value="Cupredoxins - blue copper proteins"/>
    <property type="match status" value="1"/>
</dbReference>
<feature type="signal peptide" evidence="2">
    <location>
        <begin position="1"/>
        <end position="18"/>
    </location>
</feature>
<feature type="chain" id="PRO_5018984393" description="Phytocyanin domain-containing protein" evidence="2">
    <location>
        <begin position="19"/>
        <end position="211"/>
    </location>
</feature>
<evidence type="ECO:0008006" key="5">
    <source>
        <dbReference type="Google" id="ProtNLM"/>
    </source>
</evidence>
<name>A0A409XRC8_PSICY</name>
<dbReference type="InterPro" id="IPR008972">
    <property type="entry name" value="Cupredoxin"/>
</dbReference>
<feature type="region of interest" description="Disordered" evidence="1">
    <location>
        <begin position="133"/>
        <end position="185"/>
    </location>
</feature>
<sequence>MHFSVVATALLSATFVAAADHVVQVGANNALVFDPTNITAVDGDTSVTQSTFASPCVQQTTPTQGVTSGFMFINTTTGPFPQWQISVTNASTPLWFFCAQTNPKPHCELGMVFAVNAPPAKSFAQFQAAAMASTPSNSTTGNTTSSGGAATNGTTGGSASTPGSGSASSGSGAPAAPPANSTGSANSGALKLGGSAAGIMTVAALFTSFIL</sequence>
<evidence type="ECO:0000256" key="2">
    <source>
        <dbReference type="SAM" id="SignalP"/>
    </source>
</evidence>
<dbReference type="InParanoid" id="A0A409XRC8"/>
<dbReference type="Proteomes" id="UP000283269">
    <property type="component" value="Unassembled WGS sequence"/>
</dbReference>
<accession>A0A409XRC8</accession>
<evidence type="ECO:0000313" key="3">
    <source>
        <dbReference type="EMBL" id="PPQ93280.1"/>
    </source>
</evidence>
<evidence type="ECO:0000313" key="4">
    <source>
        <dbReference type="Proteomes" id="UP000283269"/>
    </source>
</evidence>
<keyword evidence="4" id="KW-1185">Reference proteome</keyword>
<dbReference type="OrthoDB" id="1921208at2759"/>
<proteinExistence type="predicted"/>
<keyword evidence="2" id="KW-0732">Signal</keyword>
<evidence type="ECO:0000256" key="1">
    <source>
        <dbReference type="SAM" id="MobiDB-lite"/>
    </source>
</evidence>